<dbReference type="SUPFAM" id="SSF102114">
    <property type="entry name" value="Radical SAM enzymes"/>
    <property type="match status" value="1"/>
</dbReference>
<evidence type="ECO:0000256" key="4">
    <source>
        <dbReference type="ARBA" id="ARBA00023004"/>
    </source>
</evidence>
<gene>
    <name evidence="7" type="primary">moaA</name>
    <name evidence="7" type="ORF">NCTC13043_00588</name>
</gene>
<name>A0A379EZE9_9BACT</name>
<sequence length="342" mass="39114">MNIYKLLNVYQRINSPKVKLLGILALHLGKQRYLSINIDPVMSCNFRCKMCYFSDAEAAKNMHGKFTTDDLEVIAKALFPRALRLQIGCGAEPTMSQNLLQLVKLGKQYGVKHITITTNGNLLTYEKLQKLVENGLTEITISAHGFTKNTYESLMTNGKFTLFTTLIANLSRIRVDFPDFRIRLNYTVNTDNAAELIHIKDVFKDTKPNVVQIRPIQRIGKSTYNNFSLQSIRGNYNQWITPVVDYCKQEGITCLYPTLASLDTIESINYTEEKTNSLADSLPYFYIAPYEGWKRKIDPYSESFEDYAHRTHRTRTILEALVGIGNTKGERSKTKSLTYQVK</sequence>
<dbReference type="PANTHER" id="PTHR11228">
    <property type="entry name" value="RADICAL SAM DOMAIN PROTEIN"/>
    <property type="match status" value="1"/>
</dbReference>
<accession>A0A379EZE9</accession>
<evidence type="ECO:0000259" key="6">
    <source>
        <dbReference type="PROSITE" id="PS51918"/>
    </source>
</evidence>
<keyword evidence="3" id="KW-0479">Metal-binding</keyword>
<dbReference type="GO" id="GO:0051536">
    <property type="term" value="F:iron-sulfur cluster binding"/>
    <property type="evidence" value="ECO:0007669"/>
    <property type="project" value="UniProtKB-KW"/>
</dbReference>
<dbReference type="InterPro" id="IPR058240">
    <property type="entry name" value="rSAM_sf"/>
</dbReference>
<organism evidence="7 8">
    <name type="scientific">Prevotella pallens</name>
    <dbReference type="NCBI Taxonomy" id="60133"/>
    <lineage>
        <taxon>Bacteria</taxon>
        <taxon>Pseudomonadati</taxon>
        <taxon>Bacteroidota</taxon>
        <taxon>Bacteroidia</taxon>
        <taxon>Bacteroidales</taxon>
        <taxon>Prevotellaceae</taxon>
        <taxon>Prevotella</taxon>
    </lineage>
</organism>
<dbReference type="Pfam" id="PF04055">
    <property type="entry name" value="Radical_SAM"/>
    <property type="match status" value="1"/>
</dbReference>
<evidence type="ECO:0000313" key="7">
    <source>
        <dbReference type="EMBL" id="SUC11732.1"/>
    </source>
</evidence>
<protein>
    <submittedName>
        <fullName evidence="7">Molybdenum cofactor biosynthesis protein A</fullName>
    </submittedName>
</protein>
<keyword evidence="4" id="KW-0408">Iron</keyword>
<dbReference type="SFLD" id="SFLDS00029">
    <property type="entry name" value="Radical_SAM"/>
    <property type="match status" value="1"/>
</dbReference>
<dbReference type="CDD" id="cd01335">
    <property type="entry name" value="Radical_SAM"/>
    <property type="match status" value="1"/>
</dbReference>
<proteinExistence type="predicted"/>
<evidence type="ECO:0000313" key="8">
    <source>
        <dbReference type="Proteomes" id="UP000254235"/>
    </source>
</evidence>
<reference evidence="7 8" key="1">
    <citation type="submission" date="2018-06" db="EMBL/GenBank/DDBJ databases">
        <authorList>
            <consortium name="Pathogen Informatics"/>
            <person name="Doyle S."/>
        </authorList>
    </citation>
    <scope>NUCLEOTIDE SEQUENCE [LARGE SCALE GENOMIC DNA]</scope>
    <source>
        <strain evidence="7 8">NCTC13043</strain>
    </source>
</reference>
<evidence type="ECO:0000256" key="1">
    <source>
        <dbReference type="ARBA" id="ARBA00001966"/>
    </source>
</evidence>
<feature type="domain" description="Radical SAM core" evidence="6">
    <location>
        <begin position="26"/>
        <end position="266"/>
    </location>
</feature>
<evidence type="ECO:0000256" key="5">
    <source>
        <dbReference type="ARBA" id="ARBA00023014"/>
    </source>
</evidence>
<comment type="cofactor">
    <cofactor evidence="1">
        <name>[4Fe-4S] cluster</name>
        <dbReference type="ChEBI" id="CHEBI:49883"/>
    </cofactor>
</comment>
<dbReference type="InterPro" id="IPR013785">
    <property type="entry name" value="Aldolase_TIM"/>
</dbReference>
<dbReference type="PROSITE" id="PS51918">
    <property type="entry name" value="RADICAL_SAM"/>
    <property type="match status" value="1"/>
</dbReference>
<dbReference type="InterPro" id="IPR007197">
    <property type="entry name" value="rSAM"/>
</dbReference>
<evidence type="ECO:0000256" key="3">
    <source>
        <dbReference type="ARBA" id="ARBA00022723"/>
    </source>
</evidence>
<keyword evidence="2" id="KW-0949">S-adenosyl-L-methionine</keyword>
<dbReference type="OrthoDB" id="9808591at2"/>
<dbReference type="GO" id="GO:0003824">
    <property type="term" value="F:catalytic activity"/>
    <property type="evidence" value="ECO:0007669"/>
    <property type="project" value="InterPro"/>
</dbReference>
<dbReference type="PANTHER" id="PTHR11228:SF34">
    <property type="entry name" value="TUNGSTEN-CONTAINING ALDEHYDE FERREDOXIN OXIDOREDUCTASE COFACTOR MODIFYING PROTEIN"/>
    <property type="match status" value="1"/>
</dbReference>
<dbReference type="GO" id="GO:0046872">
    <property type="term" value="F:metal ion binding"/>
    <property type="evidence" value="ECO:0007669"/>
    <property type="project" value="UniProtKB-KW"/>
</dbReference>
<dbReference type="EMBL" id="UGTP01000001">
    <property type="protein sequence ID" value="SUC11732.1"/>
    <property type="molecule type" value="Genomic_DNA"/>
</dbReference>
<dbReference type="Gene3D" id="3.20.20.70">
    <property type="entry name" value="Aldolase class I"/>
    <property type="match status" value="1"/>
</dbReference>
<dbReference type="AlphaFoldDB" id="A0A379EZE9"/>
<keyword evidence="5" id="KW-0411">Iron-sulfur</keyword>
<dbReference type="GeneID" id="78570313"/>
<dbReference type="RefSeq" id="WP_115082957.1">
    <property type="nucleotide sequence ID" value="NZ_UGTP01000001.1"/>
</dbReference>
<evidence type="ECO:0000256" key="2">
    <source>
        <dbReference type="ARBA" id="ARBA00022691"/>
    </source>
</evidence>
<dbReference type="InterPro" id="IPR050377">
    <property type="entry name" value="Radical_SAM_PqqE_MftC-like"/>
</dbReference>
<dbReference type="Proteomes" id="UP000254235">
    <property type="component" value="Unassembled WGS sequence"/>
</dbReference>
<dbReference type="SFLD" id="SFLDG01067">
    <property type="entry name" value="SPASM/twitch_domain_containing"/>
    <property type="match status" value="1"/>
</dbReference>